<keyword evidence="2" id="KW-1185">Reference proteome</keyword>
<reference evidence="1 2" key="1">
    <citation type="journal article" date="2019" name="Sci. Rep.">
        <title>Comparative genomics of chytrid fungi reveal insights into the obligate biotrophic and pathogenic lifestyle of Synchytrium endobioticum.</title>
        <authorList>
            <person name="van de Vossenberg B.T.L.H."/>
            <person name="Warris S."/>
            <person name="Nguyen H.D.T."/>
            <person name="van Gent-Pelzer M.P.E."/>
            <person name="Joly D.L."/>
            <person name="van de Geest H.C."/>
            <person name="Bonants P.J.M."/>
            <person name="Smith D.S."/>
            <person name="Levesque C.A."/>
            <person name="van der Lee T.A.J."/>
        </authorList>
    </citation>
    <scope>NUCLEOTIDE SEQUENCE [LARGE SCALE GENOMIC DNA]</scope>
    <source>
        <strain evidence="1 2">CBS 675.73</strain>
    </source>
</reference>
<dbReference type="AlphaFoldDB" id="A0A507FN69"/>
<organism evidence="1 2">
    <name type="scientific">Chytriomyces confervae</name>
    <dbReference type="NCBI Taxonomy" id="246404"/>
    <lineage>
        <taxon>Eukaryota</taxon>
        <taxon>Fungi</taxon>
        <taxon>Fungi incertae sedis</taxon>
        <taxon>Chytridiomycota</taxon>
        <taxon>Chytridiomycota incertae sedis</taxon>
        <taxon>Chytridiomycetes</taxon>
        <taxon>Chytridiales</taxon>
        <taxon>Chytriomycetaceae</taxon>
        <taxon>Chytriomyces</taxon>
    </lineage>
</organism>
<sequence>MASVIRQQFGAHPAFLNAQTLRRSLFETLAPLAANEAVTGARVVPTKWINEGIADSFWTVERVSFTNGFRDGQAMGYRTWKGKTDETLKVIPHGKELSWRLYSDPAAYTKLKQKLF</sequence>
<name>A0A507FN69_9FUNG</name>
<evidence type="ECO:0000313" key="1">
    <source>
        <dbReference type="EMBL" id="TPX77712.1"/>
    </source>
</evidence>
<dbReference type="OrthoDB" id="16434at2759"/>
<accession>A0A507FN69</accession>
<dbReference type="EMBL" id="QEAP01000016">
    <property type="protein sequence ID" value="TPX77712.1"/>
    <property type="molecule type" value="Genomic_DNA"/>
</dbReference>
<dbReference type="Proteomes" id="UP000320333">
    <property type="component" value="Unassembled WGS sequence"/>
</dbReference>
<protein>
    <submittedName>
        <fullName evidence="1">Uncharacterized protein</fullName>
    </submittedName>
</protein>
<evidence type="ECO:0000313" key="2">
    <source>
        <dbReference type="Proteomes" id="UP000320333"/>
    </source>
</evidence>
<proteinExistence type="predicted"/>
<gene>
    <name evidence="1" type="ORF">CcCBS67573_g01028</name>
</gene>
<comment type="caution">
    <text evidence="1">The sequence shown here is derived from an EMBL/GenBank/DDBJ whole genome shotgun (WGS) entry which is preliminary data.</text>
</comment>